<name>A0A235B6F3_9BACL</name>
<feature type="transmembrane region" description="Helical" evidence="1">
    <location>
        <begin position="231"/>
        <end position="252"/>
    </location>
</feature>
<sequence length="271" mass="31449">MWKKQERYYERYQVEDVLTFISRQLVQAKTIEGNEVYIQEIDIHEPLPPGAREILLNMDLPHVAPVLDVEVSENRATLIHPPFSGDPLPLVVNEKSPMKPAEALHTFTNLLKTMESLEQLPLPMSTTLDPRNISISSKPYLLFCWIKKYSINPPEEKWRELFIYLLTGIVPKNRTERVRFLENKNIPPAYRNLALKCFDPDTNRSEILHQAKQLKFFTPKKLKQKSLMKRLLRYAIVFLVSLLIGGLIGYTANVWIQDTNLHQHSDESSDG</sequence>
<dbReference type="AlphaFoldDB" id="A0A235B6F3"/>
<evidence type="ECO:0000313" key="2">
    <source>
        <dbReference type="EMBL" id="OYD07467.1"/>
    </source>
</evidence>
<reference evidence="2 3" key="1">
    <citation type="submission" date="2017-07" db="EMBL/GenBank/DDBJ databases">
        <title>The genome sequence of Paludifilum halophilum highlights mechanisms for microbial adaptation to high salt environemnts.</title>
        <authorList>
            <person name="Belbahri L."/>
        </authorList>
    </citation>
    <scope>NUCLEOTIDE SEQUENCE [LARGE SCALE GENOMIC DNA]</scope>
    <source>
        <strain evidence="2 3">DSM 102817</strain>
    </source>
</reference>
<dbReference type="RefSeq" id="WP_094264704.1">
    <property type="nucleotide sequence ID" value="NZ_NOWF01000006.1"/>
</dbReference>
<protein>
    <submittedName>
        <fullName evidence="2">Uncharacterized protein</fullName>
    </submittedName>
</protein>
<gene>
    <name evidence="2" type="ORF">CHM34_11235</name>
</gene>
<dbReference type="OrthoDB" id="2985620at2"/>
<accession>A0A235B6F3</accession>
<comment type="caution">
    <text evidence="2">The sequence shown here is derived from an EMBL/GenBank/DDBJ whole genome shotgun (WGS) entry which is preliminary data.</text>
</comment>
<keyword evidence="3" id="KW-1185">Reference proteome</keyword>
<dbReference type="Proteomes" id="UP000215459">
    <property type="component" value="Unassembled WGS sequence"/>
</dbReference>
<organism evidence="2 3">
    <name type="scientific">Paludifilum halophilum</name>
    <dbReference type="NCBI Taxonomy" id="1642702"/>
    <lineage>
        <taxon>Bacteria</taxon>
        <taxon>Bacillati</taxon>
        <taxon>Bacillota</taxon>
        <taxon>Bacilli</taxon>
        <taxon>Bacillales</taxon>
        <taxon>Thermoactinomycetaceae</taxon>
        <taxon>Paludifilum</taxon>
    </lineage>
</organism>
<keyword evidence="1" id="KW-0472">Membrane</keyword>
<evidence type="ECO:0000256" key="1">
    <source>
        <dbReference type="SAM" id="Phobius"/>
    </source>
</evidence>
<keyword evidence="1" id="KW-0812">Transmembrane</keyword>
<proteinExistence type="predicted"/>
<dbReference type="EMBL" id="NOWF01000006">
    <property type="protein sequence ID" value="OYD07467.1"/>
    <property type="molecule type" value="Genomic_DNA"/>
</dbReference>
<keyword evidence="1" id="KW-1133">Transmembrane helix</keyword>
<evidence type="ECO:0000313" key="3">
    <source>
        <dbReference type="Proteomes" id="UP000215459"/>
    </source>
</evidence>